<dbReference type="SUPFAM" id="SSF53335">
    <property type="entry name" value="S-adenosyl-L-methionine-dependent methyltransferases"/>
    <property type="match status" value="1"/>
</dbReference>
<dbReference type="PANTHER" id="PTHR12734:SF0">
    <property type="entry name" value="18S RRNA (GUANINE-N(7))-METHYLTRANSFERASE-RELATED"/>
    <property type="match status" value="1"/>
</dbReference>
<dbReference type="eggNOG" id="KOG1541">
    <property type="taxonomic scope" value="Eukaryota"/>
</dbReference>
<dbReference type="Pfam" id="PF08241">
    <property type="entry name" value="Methyltransf_11"/>
    <property type="match status" value="1"/>
</dbReference>
<keyword evidence="19" id="KW-1185">Reference proteome</keyword>
<dbReference type="InterPro" id="IPR022238">
    <property type="entry name" value="Bud23_C"/>
</dbReference>
<evidence type="ECO:0000256" key="14">
    <source>
        <dbReference type="ARBA" id="ARBA00081208"/>
    </source>
</evidence>
<proteinExistence type="inferred from homology"/>
<feature type="domain" description="Methyltransferase type 11" evidence="16">
    <location>
        <begin position="56"/>
        <end position="140"/>
    </location>
</feature>
<dbReference type="GeneTree" id="ENSGT00390000014737"/>
<dbReference type="Pfam" id="PF12589">
    <property type="entry name" value="WBS_methylT"/>
    <property type="match status" value="1"/>
</dbReference>
<name>H2Z4R2_CIOSA</name>
<reference evidence="18" key="3">
    <citation type="submission" date="2025-09" db="UniProtKB">
        <authorList>
            <consortium name="Ensembl"/>
        </authorList>
    </citation>
    <scope>IDENTIFICATION</scope>
</reference>
<dbReference type="CDD" id="cd02440">
    <property type="entry name" value="AdoMet_MTases"/>
    <property type="match status" value="1"/>
</dbReference>
<evidence type="ECO:0000256" key="4">
    <source>
        <dbReference type="ARBA" id="ARBA00022490"/>
    </source>
</evidence>
<evidence type="ECO:0000256" key="15">
    <source>
        <dbReference type="SAM" id="MobiDB-lite"/>
    </source>
</evidence>
<organism evidence="18 19">
    <name type="scientific">Ciona savignyi</name>
    <name type="common">Pacific transparent sea squirt</name>
    <dbReference type="NCBI Taxonomy" id="51511"/>
    <lineage>
        <taxon>Eukaryota</taxon>
        <taxon>Metazoa</taxon>
        <taxon>Chordata</taxon>
        <taxon>Tunicata</taxon>
        <taxon>Ascidiacea</taxon>
        <taxon>Phlebobranchia</taxon>
        <taxon>Cionidae</taxon>
        <taxon>Ciona</taxon>
    </lineage>
</organism>
<evidence type="ECO:0000256" key="9">
    <source>
        <dbReference type="ARBA" id="ARBA00050374"/>
    </source>
</evidence>
<evidence type="ECO:0000256" key="11">
    <source>
        <dbReference type="ARBA" id="ARBA00064164"/>
    </source>
</evidence>
<dbReference type="STRING" id="51511.ENSCSAVP00000012574"/>
<dbReference type="Proteomes" id="UP000007875">
    <property type="component" value="Unassembled WGS sequence"/>
</dbReference>
<comment type="subcellular location">
    <subcellularLocation>
        <location evidence="2">Cytoplasm</location>
    </subcellularLocation>
    <subcellularLocation>
        <location evidence="1">Nucleus</location>
    </subcellularLocation>
</comment>
<evidence type="ECO:0000313" key="18">
    <source>
        <dbReference type="Ensembl" id="ENSCSAVP00000012574.1"/>
    </source>
</evidence>
<comment type="catalytic activity">
    <reaction evidence="9">
        <text>a guanosine in 18S rRNA + S-adenosyl-L-methionine = an N(7)-methylguanosine in 18S rRNA + S-adenosyl-L-homocysteine</text>
        <dbReference type="Rhea" id="RHEA:54584"/>
        <dbReference type="Rhea" id="RHEA-COMP:13937"/>
        <dbReference type="Rhea" id="RHEA-COMP:13938"/>
        <dbReference type="ChEBI" id="CHEBI:57856"/>
        <dbReference type="ChEBI" id="CHEBI:59789"/>
        <dbReference type="ChEBI" id="CHEBI:74269"/>
        <dbReference type="ChEBI" id="CHEBI:74480"/>
    </reaction>
</comment>
<comment type="subunit">
    <text evidence="11">Heterodimer with TRMT112; this heterodimerization is necessary for the metabolic stability and activity of the catalytic subunit BUD23. Interacts with GRIP1.</text>
</comment>
<evidence type="ECO:0000259" key="17">
    <source>
        <dbReference type="Pfam" id="PF12589"/>
    </source>
</evidence>
<evidence type="ECO:0000256" key="1">
    <source>
        <dbReference type="ARBA" id="ARBA00004123"/>
    </source>
</evidence>
<dbReference type="FunFam" id="3.40.50.150:FF:000017">
    <property type="entry name" value="probable 18S rRNA (Guanine-N(7))-methyltransferase"/>
    <property type="match status" value="1"/>
</dbReference>
<dbReference type="SMR" id="H2Z4R2"/>
<dbReference type="InParanoid" id="H2Z4R2"/>
<keyword evidence="7" id="KW-0949">S-adenosyl-L-methionine</keyword>
<reference evidence="19" key="1">
    <citation type="submission" date="2003-08" db="EMBL/GenBank/DDBJ databases">
        <authorList>
            <person name="Birren B."/>
            <person name="Nusbaum C."/>
            <person name="Abebe A."/>
            <person name="Abouelleil A."/>
            <person name="Adekoya E."/>
            <person name="Ait-zahra M."/>
            <person name="Allen N."/>
            <person name="Allen T."/>
            <person name="An P."/>
            <person name="Anderson M."/>
            <person name="Anderson S."/>
            <person name="Arachchi H."/>
            <person name="Armbruster J."/>
            <person name="Bachantsang P."/>
            <person name="Baldwin J."/>
            <person name="Barry A."/>
            <person name="Bayul T."/>
            <person name="Blitshsteyn B."/>
            <person name="Bloom T."/>
            <person name="Blye J."/>
            <person name="Boguslavskiy L."/>
            <person name="Borowsky M."/>
            <person name="Boukhgalter B."/>
            <person name="Brunache A."/>
            <person name="Butler J."/>
            <person name="Calixte N."/>
            <person name="Calvo S."/>
            <person name="Camarata J."/>
            <person name="Campo K."/>
            <person name="Chang J."/>
            <person name="Cheshatsang Y."/>
            <person name="Citroen M."/>
            <person name="Collymore A."/>
            <person name="Considine T."/>
            <person name="Cook A."/>
            <person name="Cooke P."/>
            <person name="Corum B."/>
            <person name="Cuomo C."/>
            <person name="David R."/>
            <person name="Dawoe T."/>
            <person name="Degray S."/>
            <person name="Dodge S."/>
            <person name="Dooley K."/>
            <person name="Dorje P."/>
            <person name="Dorjee K."/>
            <person name="Dorris L."/>
            <person name="Duffey N."/>
            <person name="Dupes A."/>
            <person name="Elkins T."/>
            <person name="Engels R."/>
            <person name="Erickson J."/>
            <person name="Farina A."/>
            <person name="Faro S."/>
            <person name="Ferreira P."/>
            <person name="Fischer H."/>
            <person name="Fitzgerald M."/>
            <person name="Foley K."/>
            <person name="Gage D."/>
            <person name="Galagan J."/>
            <person name="Gearin G."/>
            <person name="Gnerre S."/>
            <person name="Gnirke A."/>
            <person name="Goyette A."/>
            <person name="Graham J."/>
            <person name="Grandbois E."/>
            <person name="Gyaltsen K."/>
            <person name="Hafez N."/>
            <person name="Hagopian D."/>
            <person name="Hagos B."/>
            <person name="Hall J."/>
            <person name="Hatcher B."/>
            <person name="Heller A."/>
            <person name="Higgins H."/>
            <person name="Honan T."/>
            <person name="Horn A."/>
            <person name="Houde N."/>
            <person name="Hughes L."/>
            <person name="Hulme W."/>
            <person name="Husby E."/>
            <person name="Iliev I."/>
            <person name="Jaffe D."/>
            <person name="Jones C."/>
            <person name="Kamal M."/>
            <person name="Kamat A."/>
            <person name="Kamvysselis M."/>
            <person name="Karlsson E."/>
            <person name="Kells C."/>
            <person name="Kieu A."/>
            <person name="Kisner P."/>
            <person name="Kodira C."/>
            <person name="Kulbokas E."/>
            <person name="Labutti K."/>
            <person name="Lama D."/>
            <person name="Landers T."/>
            <person name="Leger J."/>
            <person name="Levine S."/>
            <person name="Lewis D."/>
            <person name="Lewis T."/>
            <person name="Lindblad-toh K."/>
            <person name="Liu X."/>
            <person name="Lokyitsang T."/>
            <person name="Lokyitsang Y."/>
            <person name="Lucien O."/>
            <person name="Lui A."/>
            <person name="Ma L.J."/>
            <person name="Mabbitt R."/>
            <person name="Macdonald J."/>
            <person name="Maclean C."/>
            <person name="Major J."/>
            <person name="Manning J."/>
            <person name="Marabella R."/>
            <person name="Maru K."/>
            <person name="Matthews C."/>
            <person name="Mauceli E."/>
            <person name="Mccarthy M."/>
            <person name="Mcdonough S."/>
            <person name="Mcghee T."/>
            <person name="Meldrim J."/>
            <person name="Meneus L."/>
            <person name="Mesirov J."/>
            <person name="Mihalev A."/>
            <person name="Mihova T."/>
            <person name="Mikkelsen T."/>
            <person name="Mlenga V."/>
            <person name="Moru K."/>
            <person name="Mozes J."/>
            <person name="Mulrain L."/>
            <person name="Munson G."/>
            <person name="Naylor J."/>
            <person name="Newes C."/>
            <person name="Nguyen C."/>
            <person name="Nguyen N."/>
            <person name="Nguyen T."/>
            <person name="Nicol R."/>
            <person name="Nielsen C."/>
            <person name="Nizzari M."/>
            <person name="Norbu C."/>
            <person name="Norbu N."/>
            <person name="O'donnell P."/>
            <person name="Okoawo O."/>
            <person name="O'leary S."/>
            <person name="Omotosho B."/>
            <person name="O'neill K."/>
            <person name="Osman S."/>
            <person name="Parker S."/>
            <person name="Perrin D."/>
            <person name="Phunkhang P."/>
            <person name="Piqani B."/>
            <person name="Purcell S."/>
            <person name="Rachupka T."/>
            <person name="Ramasamy U."/>
            <person name="Rameau R."/>
            <person name="Ray V."/>
            <person name="Raymond C."/>
            <person name="Retta R."/>
            <person name="Richardson S."/>
            <person name="Rise C."/>
            <person name="Rodriguez J."/>
            <person name="Rogers J."/>
            <person name="Rogov P."/>
            <person name="Rutman M."/>
            <person name="Schupbach R."/>
            <person name="Seaman C."/>
            <person name="Settipalli S."/>
            <person name="Sharpe T."/>
            <person name="Sheridan J."/>
            <person name="Sherpa N."/>
            <person name="Shi J."/>
            <person name="Smirnov S."/>
            <person name="Smith C."/>
            <person name="Sougnez C."/>
            <person name="Spencer B."/>
            <person name="Stalker J."/>
            <person name="Stange-thomann N."/>
            <person name="Stavropoulos S."/>
            <person name="Stetson K."/>
            <person name="Stone C."/>
            <person name="Stone S."/>
            <person name="Stubbs M."/>
            <person name="Talamas J."/>
            <person name="Tchuinga P."/>
            <person name="Tenzing P."/>
            <person name="Tesfaye S."/>
            <person name="Theodore J."/>
            <person name="Thoulutsang Y."/>
            <person name="Topham K."/>
            <person name="Towey S."/>
            <person name="Tsamla T."/>
            <person name="Tsomo N."/>
            <person name="Vallee D."/>
            <person name="Vassiliev H."/>
            <person name="Venkataraman V."/>
            <person name="Vinson J."/>
            <person name="Vo A."/>
            <person name="Wade C."/>
            <person name="Wang S."/>
            <person name="Wangchuk T."/>
            <person name="Wangdi T."/>
            <person name="Whittaker C."/>
            <person name="Wilkinson J."/>
            <person name="Wu Y."/>
            <person name="Wyman D."/>
            <person name="Yadav S."/>
            <person name="Yang S."/>
            <person name="Yang X."/>
            <person name="Yeager S."/>
            <person name="Yee E."/>
            <person name="Young G."/>
            <person name="Zainoun J."/>
            <person name="Zembeck L."/>
            <person name="Zimmer A."/>
            <person name="Zody M."/>
            <person name="Lander E."/>
        </authorList>
    </citation>
    <scope>NUCLEOTIDE SEQUENCE [LARGE SCALE GENOMIC DNA]</scope>
</reference>
<dbReference type="AlphaFoldDB" id="H2Z4R2"/>
<comment type="similarity">
    <text evidence="3">Belongs to the class I-like SAM-binding methyltransferase superfamily. BUD23/WBSCR22 family.</text>
</comment>
<comment type="function">
    <text evidence="10">S-adenosyl-L-methionine-dependent methyltransferase that specifically methylates the N(7) position of a guanine in 18S rRNA. Requires the methyltransferase adapter protein TRM112 for full rRNA methyltransferase activity. Involved in the pre-rRNA processing steps leading to small-subunit rRNA production independently of its RNA-modifying catalytic activity. Important for biogenesis end export of the 40S ribosomal subunit independent on its methyltransferase activity. Locus-specific steroid receptor coactivator. Potentiates transactivation by glucocorticoid (NR3C1), mineralocorticoid (NR3C2), androgen (AR) and progesterone (PGR) receptors. Required for the maintenance of open chromatin at the TSC22D3/GILZ locus to facilitate NR3C1 loading on the response elements. Required for maintenance of dimethylation on histone H3 'Lys-79' (H3K79me2), although direct histone methyltransferase activity is not observed in vitro.</text>
</comment>
<dbReference type="InterPro" id="IPR013216">
    <property type="entry name" value="Methyltransf_11"/>
</dbReference>
<accession>H2Z4R2</accession>
<evidence type="ECO:0000259" key="16">
    <source>
        <dbReference type="Pfam" id="PF08241"/>
    </source>
</evidence>
<keyword evidence="5" id="KW-0489">Methyltransferase</keyword>
<evidence type="ECO:0000256" key="8">
    <source>
        <dbReference type="ARBA" id="ARBA00023242"/>
    </source>
</evidence>
<evidence type="ECO:0000256" key="7">
    <source>
        <dbReference type="ARBA" id="ARBA00022691"/>
    </source>
</evidence>
<sequence length="280" mass="31676">MSKNRPESRAPPDIFYDQKEAEKYTSNSRMIEIQTEMSERAIELLNLPKDTSCMLLDVGCGSGLSGECLSDQGHVWIGLDISSAMLDVARDREVDGDVLLSDAGQGICFRPGSFDGVISISALQWLCNADKKTHNPIKRLYKFFSTLYSAMRHGSRAVFQLYPESPQQLELITTQAIRSGFGGGVVVDFPNSTKAKKIFLCLFCGVQSPTLPKGLGTEEEMTKNRQIKYVKERDQRTFGKRNKSIKSRDWIIEKKERRKRQGKSVCMTTKYTGRKRKPHF</sequence>
<evidence type="ECO:0000256" key="2">
    <source>
        <dbReference type="ARBA" id="ARBA00004496"/>
    </source>
</evidence>
<feature type="region of interest" description="Disordered" evidence="15">
    <location>
        <begin position="261"/>
        <end position="280"/>
    </location>
</feature>
<evidence type="ECO:0000256" key="5">
    <source>
        <dbReference type="ARBA" id="ARBA00022603"/>
    </source>
</evidence>
<dbReference type="InterPro" id="IPR039769">
    <property type="entry name" value="Bud23-like"/>
</dbReference>
<evidence type="ECO:0000313" key="19">
    <source>
        <dbReference type="Proteomes" id="UP000007875"/>
    </source>
</evidence>
<dbReference type="FunCoup" id="H2Z4R2">
    <property type="interactions" value="244"/>
</dbReference>
<evidence type="ECO:0000256" key="3">
    <source>
        <dbReference type="ARBA" id="ARBA00005547"/>
    </source>
</evidence>
<dbReference type="GO" id="GO:0005730">
    <property type="term" value="C:nucleolus"/>
    <property type="evidence" value="ECO:0007669"/>
    <property type="project" value="UniProtKB-ARBA"/>
</dbReference>
<feature type="domain" description="18S rRNA (guanine(1575)-N(7))-methyltransferase Bud23 C-terminal" evidence="17">
    <location>
        <begin position="202"/>
        <end position="278"/>
    </location>
</feature>
<evidence type="ECO:0000256" key="12">
    <source>
        <dbReference type="ARBA" id="ARBA00074415"/>
    </source>
</evidence>
<dbReference type="Gene3D" id="3.40.50.150">
    <property type="entry name" value="Vaccinia Virus protein VP39"/>
    <property type="match status" value="1"/>
</dbReference>
<dbReference type="GO" id="GO:0070476">
    <property type="term" value="P:rRNA (guanine-N7)-methylation"/>
    <property type="evidence" value="ECO:0007669"/>
    <property type="project" value="InterPro"/>
</dbReference>
<reference evidence="18" key="2">
    <citation type="submission" date="2025-08" db="UniProtKB">
        <authorList>
            <consortium name="Ensembl"/>
        </authorList>
    </citation>
    <scope>IDENTIFICATION</scope>
</reference>
<evidence type="ECO:0000256" key="6">
    <source>
        <dbReference type="ARBA" id="ARBA00022679"/>
    </source>
</evidence>
<keyword evidence="6" id="KW-0808">Transferase</keyword>
<dbReference type="PANTHER" id="PTHR12734">
    <property type="entry name" value="METHYLTRANSFERASE-RELATED"/>
    <property type="match status" value="1"/>
</dbReference>
<dbReference type="HOGENOM" id="CLU_055194_0_2_1"/>
<evidence type="ECO:0000256" key="13">
    <source>
        <dbReference type="ARBA" id="ARBA00075516"/>
    </source>
</evidence>
<dbReference type="GO" id="GO:0016435">
    <property type="term" value="F:rRNA (guanine) methyltransferase activity"/>
    <property type="evidence" value="ECO:0007669"/>
    <property type="project" value="InterPro"/>
</dbReference>
<evidence type="ECO:0000256" key="10">
    <source>
        <dbReference type="ARBA" id="ARBA00059355"/>
    </source>
</evidence>
<keyword evidence="4" id="KW-0963">Cytoplasm</keyword>
<dbReference type="GO" id="GO:0005737">
    <property type="term" value="C:cytoplasm"/>
    <property type="evidence" value="ECO:0007669"/>
    <property type="project" value="UniProtKB-SubCell"/>
</dbReference>
<dbReference type="Ensembl" id="ENSCSAVT00000012718.1">
    <property type="protein sequence ID" value="ENSCSAVP00000012574.1"/>
    <property type="gene ID" value="ENSCSAVG00000007379.1"/>
</dbReference>
<keyword evidence="8" id="KW-0539">Nucleus</keyword>
<dbReference type="InterPro" id="IPR029063">
    <property type="entry name" value="SAM-dependent_MTases_sf"/>
</dbReference>
<protein>
    <recommendedName>
        <fullName evidence="12">18S rRNA (guanine-N(7))-methyltransferase</fullName>
    </recommendedName>
    <alternativeName>
        <fullName evidence="14">Bud site selection protein 23 homolog</fullName>
    </alternativeName>
    <alternativeName>
        <fullName evidence="13">rRNA methyltransferase and ribosome maturation factor</fullName>
    </alternativeName>
</protein>
<dbReference type="OMA" id="WIQEKKE"/>